<dbReference type="EMBL" id="WJQU01000003">
    <property type="protein sequence ID" value="KAJ6640025.1"/>
    <property type="molecule type" value="Genomic_DNA"/>
</dbReference>
<accession>A0A9Q0MZG8</accession>
<feature type="domain" description="F-box" evidence="1">
    <location>
        <begin position="64"/>
        <end position="90"/>
    </location>
</feature>
<comment type="caution">
    <text evidence="2">The sequence shown here is derived from an EMBL/GenBank/DDBJ whole genome shotgun (WGS) entry which is preliminary data.</text>
</comment>
<proteinExistence type="predicted"/>
<evidence type="ECO:0000313" key="3">
    <source>
        <dbReference type="Proteomes" id="UP001151699"/>
    </source>
</evidence>
<evidence type="ECO:0000313" key="2">
    <source>
        <dbReference type="EMBL" id="KAJ6640025.1"/>
    </source>
</evidence>
<dbReference type="Proteomes" id="UP001151699">
    <property type="component" value="Chromosome X"/>
</dbReference>
<reference evidence="2" key="1">
    <citation type="submission" date="2022-07" db="EMBL/GenBank/DDBJ databases">
        <authorList>
            <person name="Trinca V."/>
            <person name="Uliana J.V.C."/>
            <person name="Torres T.T."/>
            <person name="Ward R.J."/>
            <person name="Monesi N."/>
        </authorList>
    </citation>
    <scope>NUCLEOTIDE SEQUENCE</scope>
    <source>
        <strain evidence="2">HSMRA1968</strain>
        <tissue evidence="2">Whole embryos</tissue>
    </source>
</reference>
<name>A0A9Q0MZG8_9DIPT</name>
<evidence type="ECO:0000259" key="1">
    <source>
        <dbReference type="Pfam" id="PF00646"/>
    </source>
</evidence>
<dbReference type="InterPro" id="IPR036047">
    <property type="entry name" value="F-box-like_dom_sf"/>
</dbReference>
<keyword evidence="3" id="KW-1185">Reference proteome</keyword>
<dbReference type="AlphaFoldDB" id="A0A9Q0MZG8"/>
<dbReference type="Gene3D" id="1.20.1280.50">
    <property type="match status" value="1"/>
</dbReference>
<dbReference type="CDD" id="cd09917">
    <property type="entry name" value="F-box_SF"/>
    <property type="match status" value="1"/>
</dbReference>
<dbReference type="OrthoDB" id="2382755at2759"/>
<dbReference type="Pfam" id="PF00646">
    <property type="entry name" value="F-box"/>
    <property type="match status" value="1"/>
</dbReference>
<gene>
    <name evidence="2" type="ORF">Bhyg_12774</name>
</gene>
<sequence length="254" mass="29451">MLLAKIINVSMVSINDCPRVCQDCYYSTRVTMEDLTTEPNKQLLVDTTDDRIDAVRKRVMRIPELRDHIFRYLPLESIKACRLVCHEWNATAGPLLIATSWIRFDTIRPRSPDRFIDEFKRGELLHKRNKFSFSSKHNWIEYDDLLRFTGQLGDVMKGLKIYSTSIHGFGKLSLDRQIELIPSQLTKLEIVPDSLDPKLIVSMGKLQNIKTLRLEHCILEITDGAVCTPVELHLKNVDFLRNRNDLEMNVVKVL</sequence>
<feature type="non-terminal residue" evidence="2">
    <location>
        <position position="254"/>
    </location>
</feature>
<protein>
    <recommendedName>
        <fullName evidence="1">F-box domain-containing protein</fullName>
    </recommendedName>
</protein>
<dbReference type="SUPFAM" id="SSF81383">
    <property type="entry name" value="F-box domain"/>
    <property type="match status" value="1"/>
</dbReference>
<organism evidence="2 3">
    <name type="scientific">Pseudolycoriella hygida</name>
    <dbReference type="NCBI Taxonomy" id="35572"/>
    <lineage>
        <taxon>Eukaryota</taxon>
        <taxon>Metazoa</taxon>
        <taxon>Ecdysozoa</taxon>
        <taxon>Arthropoda</taxon>
        <taxon>Hexapoda</taxon>
        <taxon>Insecta</taxon>
        <taxon>Pterygota</taxon>
        <taxon>Neoptera</taxon>
        <taxon>Endopterygota</taxon>
        <taxon>Diptera</taxon>
        <taxon>Nematocera</taxon>
        <taxon>Sciaroidea</taxon>
        <taxon>Sciaridae</taxon>
        <taxon>Pseudolycoriella</taxon>
    </lineage>
</organism>
<dbReference type="InterPro" id="IPR001810">
    <property type="entry name" value="F-box_dom"/>
</dbReference>